<keyword evidence="2" id="KW-1185">Reference proteome</keyword>
<dbReference type="HOGENOM" id="CLU_2706513_0_0_1"/>
<dbReference type="Proteomes" id="UP000011668">
    <property type="component" value="Unassembled WGS sequence"/>
</dbReference>
<organism evidence="1 2">
    <name type="scientific">Thanatephorus cucumeris (strain AG1-IA)</name>
    <name type="common">Rice sheath blight fungus</name>
    <name type="synonym">Rhizoctonia solani</name>
    <dbReference type="NCBI Taxonomy" id="983506"/>
    <lineage>
        <taxon>Eukaryota</taxon>
        <taxon>Fungi</taxon>
        <taxon>Dikarya</taxon>
        <taxon>Basidiomycota</taxon>
        <taxon>Agaricomycotina</taxon>
        <taxon>Agaricomycetes</taxon>
        <taxon>Cantharellales</taxon>
        <taxon>Ceratobasidiaceae</taxon>
        <taxon>Rhizoctonia</taxon>
        <taxon>Rhizoctonia solani AG-1</taxon>
    </lineage>
</organism>
<name>L8WMW7_THACA</name>
<gene>
    <name evidence="1" type="ORF">AG1IA_06469</name>
</gene>
<sequence>MPCLFASRCLSSHLHTPCSIPHPLLVSDDGHPAESQNSDLARACSESHDDRFMPCRLCRGTPSRVVFILPTIP</sequence>
<accession>L8WMW7</accession>
<dbReference type="EMBL" id="AFRT01001744">
    <property type="protein sequence ID" value="ELU39501.1"/>
    <property type="molecule type" value="Genomic_DNA"/>
</dbReference>
<evidence type="ECO:0000313" key="2">
    <source>
        <dbReference type="Proteomes" id="UP000011668"/>
    </source>
</evidence>
<evidence type="ECO:0000313" key="1">
    <source>
        <dbReference type="EMBL" id="ELU39501.1"/>
    </source>
</evidence>
<dbReference type="AlphaFoldDB" id="L8WMW7"/>
<comment type="caution">
    <text evidence="1">The sequence shown here is derived from an EMBL/GenBank/DDBJ whole genome shotgun (WGS) entry which is preliminary data.</text>
</comment>
<reference evidence="1 2" key="1">
    <citation type="journal article" date="2013" name="Nat. Commun.">
        <title>The evolution and pathogenic mechanisms of the rice sheath blight pathogen.</title>
        <authorList>
            <person name="Zheng A."/>
            <person name="Lin R."/>
            <person name="Xu L."/>
            <person name="Qin P."/>
            <person name="Tang C."/>
            <person name="Ai P."/>
            <person name="Zhang D."/>
            <person name="Liu Y."/>
            <person name="Sun Z."/>
            <person name="Feng H."/>
            <person name="Wang Y."/>
            <person name="Chen Y."/>
            <person name="Liang X."/>
            <person name="Fu R."/>
            <person name="Li Q."/>
            <person name="Zhang J."/>
            <person name="Yu X."/>
            <person name="Xie Z."/>
            <person name="Ding L."/>
            <person name="Guan P."/>
            <person name="Tang J."/>
            <person name="Liang Y."/>
            <person name="Wang S."/>
            <person name="Deng Q."/>
            <person name="Li S."/>
            <person name="Zhu J."/>
            <person name="Wang L."/>
            <person name="Liu H."/>
            <person name="Li P."/>
        </authorList>
    </citation>
    <scope>NUCLEOTIDE SEQUENCE [LARGE SCALE GENOMIC DNA]</scope>
    <source>
        <strain evidence="2">AG-1 IA</strain>
    </source>
</reference>
<proteinExistence type="predicted"/>
<protein>
    <submittedName>
        <fullName evidence="1">Uncharacterized protein</fullName>
    </submittedName>
</protein>